<accession>A0ACA9Y805</accession>
<proteinExistence type="predicted"/>
<organism evidence="1 2">
    <name type="scientific">[Candida] jaroonii</name>
    <dbReference type="NCBI Taxonomy" id="467808"/>
    <lineage>
        <taxon>Eukaryota</taxon>
        <taxon>Fungi</taxon>
        <taxon>Dikarya</taxon>
        <taxon>Ascomycota</taxon>
        <taxon>Saccharomycotina</taxon>
        <taxon>Pichiomycetes</taxon>
        <taxon>Debaryomycetaceae</taxon>
        <taxon>Yamadazyma</taxon>
    </lineage>
</organism>
<comment type="caution">
    <text evidence="1">The sequence shown here is derived from an EMBL/GenBank/DDBJ whole genome shotgun (WGS) entry which is preliminary data.</text>
</comment>
<keyword evidence="2" id="KW-1185">Reference proteome</keyword>
<reference evidence="1" key="1">
    <citation type="submission" date="2022-06" db="EMBL/GenBank/DDBJ databases">
        <authorList>
            <person name="Legras J.-L."/>
            <person name="Devillers H."/>
            <person name="Grondin C."/>
        </authorList>
    </citation>
    <scope>NUCLEOTIDE SEQUENCE</scope>
    <source>
        <strain evidence="1">CLIB 1444</strain>
    </source>
</reference>
<gene>
    <name evidence="1" type="ORF">CLIB1444_05S04544</name>
</gene>
<sequence length="446" mass="51827">MDELIVSFLDFTGTSDETVAKQYLDLTGNNLEYAVQLFMENGGPVGGDSGSNDAELAERLQQEAYGNDEVREADSNIHRHETLVDSFDFVPPSRPTDIFGSGRIGIFNQRFDDEANEYFENRSEDEDDSDESDEIIELDSDGEVIERPRRPGSRRRRVRQERINELNSTQRRLANLFRPPFDIMQKVDIDGAKTLGRSEKKWILVNIQDATEFVCQVLNRDFWSNDDVKRKVKENFIFLQYQHDSPNGERYKNFYTLEKYPHISILDPLTGERVYKFTEGEVPNVEEWLEEVDEFLNKFSIFGANNPTIHHEKKFNPEELTEEQQIEYAMKQSMGNSNSESQPPPEVEEEQGDVFDRIEAKDHEVDDSEPTTRLQIRFPNGKRLVHKFKLSDTIETIYSWLKFAQEDYARFNLSNASDKSFKMIDSLQMTLEESKLKNASILLESE</sequence>
<evidence type="ECO:0000313" key="2">
    <source>
        <dbReference type="Proteomes" id="UP001152531"/>
    </source>
</evidence>
<protein>
    <submittedName>
        <fullName evidence="1">UBX domain-containing protein 5</fullName>
    </submittedName>
</protein>
<name>A0ACA9Y805_9ASCO</name>
<dbReference type="Proteomes" id="UP001152531">
    <property type="component" value="Unassembled WGS sequence"/>
</dbReference>
<dbReference type="EMBL" id="CALSDN010000005">
    <property type="protein sequence ID" value="CAH6721144.1"/>
    <property type="molecule type" value="Genomic_DNA"/>
</dbReference>
<evidence type="ECO:0000313" key="1">
    <source>
        <dbReference type="EMBL" id="CAH6721144.1"/>
    </source>
</evidence>